<dbReference type="Pfam" id="PF07005">
    <property type="entry name" value="SBD_N"/>
    <property type="match status" value="1"/>
</dbReference>
<dbReference type="Pfam" id="PF17042">
    <property type="entry name" value="NBD_C"/>
    <property type="match status" value="1"/>
</dbReference>
<evidence type="ECO:0000256" key="4">
    <source>
        <dbReference type="ARBA" id="ARBA00022777"/>
    </source>
</evidence>
<evidence type="ECO:0000256" key="5">
    <source>
        <dbReference type="ARBA" id="ARBA00022840"/>
    </source>
</evidence>
<comment type="similarity">
    <text evidence="1">Belongs to the four-carbon acid sugar kinase family.</text>
</comment>
<keyword evidence="10" id="KW-1185">Reference proteome</keyword>
<dbReference type="Gene3D" id="3.40.980.20">
    <property type="entry name" value="Four-carbon acid sugar kinase, nucleotide binding domain"/>
    <property type="match status" value="1"/>
</dbReference>
<dbReference type="Gene3D" id="3.40.50.10840">
    <property type="entry name" value="Putative sugar-binding, N-terminal domain"/>
    <property type="match status" value="1"/>
</dbReference>
<dbReference type="InterPro" id="IPR031475">
    <property type="entry name" value="NBD_C"/>
</dbReference>
<evidence type="ECO:0000259" key="7">
    <source>
        <dbReference type="Pfam" id="PF07005"/>
    </source>
</evidence>
<organism evidence="9 10">
    <name type="scientific">Agrilactobacillus composti DSM 18527 = JCM 14202</name>
    <dbReference type="NCBI Taxonomy" id="1423734"/>
    <lineage>
        <taxon>Bacteria</taxon>
        <taxon>Bacillati</taxon>
        <taxon>Bacillota</taxon>
        <taxon>Bacilli</taxon>
        <taxon>Lactobacillales</taxon>
        <taxon>Lactobacillaceae</taxon>
        <taxon>Agrilactobacillus</taxon>
    </lineage>
</organism>
<evidence type="ECO:0000256" key="3">
    <source>
        <dbReference type="ARBA" id="ARBA00022741"/>
    </source>
</evidence>
<evidence type="ECO:0000256" key="2">
    <source>
        <dbReference type="ARBA" id="ARBA00022679"/>
    </source>
</evidence>
<dbReference type="eggNOG" id="COG3395">
    <property type="taxonomic scope" value="Bacteria"/>
</dbReference>
<dbReference type="STRING" id="1423734.FC83_GL003054"/>
<dbReference type="RefSeq" id="WP_057002342.1">
    <property type="nucleotide sequence ID" value="NZ_AZGA01000005.1"/>
</dbReference>
<dbReference type="InterPro" id="IPR042213">
    <property type="entry name" value="NBD_C_sf"/>
</dbReference>
<gene>
    <name evidence="9" type="ORF">FC83_GL003054</name>
</gene>
<dbReference type="SUPFAM" id="SSF142764">
    <property type="entry name" value="YgbK-like"/>
    <property type="match status" value="1"/>
</dbReference>
<evidence type="ECO:0000259" key="8">
    <source>
        <dbReference type="Pfam" id="PF17042"/>
    </source>
</evidence>
<dbReference type="Proteomes" id="UP000051236">
    <property type="component" value="Unassembled WGS sequence"/>
</dbReference>
<dbReference type="EMBL" id="AZGA01000005">
    <property type="protein sequence ID" value="KRM36300.1"/>
    <property type="molecule type" value="Genomic_DNA"/>
</dbReference>
<keyword evidence="4" id="KW-0418">Kinase</keyword>
<dbReference type="GO" id="GO:0005524">
    <property type="term" value="F:ATP binding"/>
    <property type="evidence" value="ECO:0007669"/>
    <property type="project" value="UniProtKB-KW"/>
</dbReference>
<evidence type="ECO:0000256" key="6">
    <source>
        <dbReference type="ARBA" id="ARBA00023277"/>
    </source>
</evidence>
<dbReference type="PATRIC" id="fig|1423734.3.peg.3103"/>
<evidence type="ECO:0000256" key="1">
    <source>
        <dbReference type="ARBA" id="ARBA00005715"/>
    </source>
</evidence>
<keyword evidence="6" id="KW-0119">Carbohydrate metabolism</keyword>
<accession>A0A0R1YB94</accession>
<sequence length="474" mass="52104">MVAISKNDLLASLPQADTAGADKLLQTALKDFNKKIIVLDDDPTGTQTVFGISVYTTWDVAALRQAFDETQQMFYILTNSRSLTTADTIALHKTIAQNIAQVSQEKATDFIIVSRSDSTLRGHYPTETLTLKNELEAHTNKHYDGEIIMPFFLEGGRYTINDIHYVADGNQLIPAGETEFAQDRTFGYHNSNLKKWVEEKTKGAYPAKAVQSITIPEERQLDVAKITTNLMTVTDFNKVIVNAASYGDAKVAVAAIVTAMNQGKNFMFRTAAAFTKLVGGIPDKPLLTRQDITDTTVTNGGLIIVGSHVQKTTDQLKSLQELPNLISIQFDTNLVVDPAKMQTEFQRVLDFTEKNLKAGHNVVVYTNRKRLDLGPGRQEEELQLSVKISNYVTQIVEQLQVKPSFIIAKGGITSSDVATKGLGIKRAEVAGQVQPGIPVWLTGPETKFPNIAYVIFPGNVGDKDTLKKVVAQLS</sequence>
<dbReference type="InterPro" id="IPR037051">
    <property type="entry name" value="4-carb_acid_sugar_kinase_N_sf"/>
</dbReference>
<evidence type="ECO:0000313" key="9">
    <source>
        <dbReference type="EMBL" id="KRM36300.1"/>
    </source>
</evidence>
<dbReference type="GO" id="GO:0016301">
    <property type="term" value="F:kinase activity"/>
    <property type="evidence" value="ECO:0007669"/>
    <property type="project" value="UniProtKB-KW"/>
</dbReference>
<reference evidence="9 10" key="1">
    <citation type="journal article" date="2015" name="Genome Announc.">
        <title>Expanding the biotechnology potential of lactobacilli through comparative genomics of 213 strains and associated genera.</title>
        <authorList>
            <person name="Sun Z."/>
            <person name="Harris H.M."/>
            <person name="McCann A."/>
            <person name="Guo C."/>
            <person name="Argimon S."/>
            <person name="Zhang W."/>
            <person name="Yang X."/>
            <person name="Jeffery I.B."/>
            <person name="Cooney J.C."/>
            <person name="Kagawa T.F."/>
            <person name="Liu W."/>
            <person name="Song Y."/>
            <person name="Salvetti E."/>
            <person name="Wrobel A."/>
            <person name="Rasinkangas P."/>
            <person name="Parkhill J."/>
            <person name="Rea M.C."/>
            <person name="O'Sullivan O."/>
            <person name="Ritari J."/>
            <person name="Douillard F.P."/>
            <person name="Paul Ross R."/>
            <person name="Yang R."/>
            <person name="Briner A.E."/>
            <person name="Felis G.E."/>
            <person name="de Vos W.M."/>
            <person name="Barrangou R."/>
            <person name="Klaenhammer T.R."/>
            <person name="Caufield P.W."/>
            <person name="Cui Y."/>
            <person name="Zhang H."/>
            <person name="O'Toole P.W."/>
        </authorList>
    </citation>
    <scope>NUCLEOTIDE SEQUENCE [LARGE SCALE GENOMIC DNA]</scope>
    <source>
        <strain evidence="9 10">DSM 18527</strain>
    </source>
</reference>
<feature type="domain" description="Four-carbon acid sugar kinase nucleotide binding" evidence="8">
    <location>
        <begin position="302"/>
        <end position="466"/>
    </location>
</feature>
<protein>
    <recommendedName>
        <fullName evidence="11">Hydroxyacid dehydrogenase</fullName>
    </recommendedName>
</protein>
<comment type="caution">
    <text evidence="9">The sequence shown here is derived from an EMBL/GenBank/DDBJ whole genome shotgun (WGS) entry which is preliminary data.</text>
</comment>
<keyword evidence="3" id="KW-0547">Nucleotide-binding</keyword>
<feature type="domain" description="Four-carbon acid sugar kinase N-terminal" evidence="7">
    <location>
        <begin position="36"/>
        <end position="276"/>
    </location>
</feature>
<keyword evidence="2" id="KW-0808">Transferase</keyword>
<keyword evidence="5" id="KW-0067">ATP-binding</keyword>
<dbReference type="AlphaFoldDB" id="A0A0R1YB94"/>
<name>A0A0R1YB94_9LACO</name>
<evidence type="ECO:0008006" key="11">
    <source>
        <dbReference type="Google" id="ProtNLM"/>
    </source>
</evidence>
<proteinExistence type="inferred from homology"/>
<dbReference type="InterPro" id="IPR010737">
    <property type="entry name" value="4-carb_acid_sugar_kinase_N"/>
</dbReference>
<evidence type="ECO:0000313" key="10">
    <source>
        <dbReference type="Proteomes" id="UP000051236"/>
    </source>
</evidence>